<dbReference type="SUPFAM" id="SSF52980">
    <property type="entry name" value="Restriction endonuclease-like"/>
    <property type="match status" value="1"/>
</dbReference>
<feature type="domain" description="Putative restriction endonuclease" evidence="1">
    <location>
        <begin position="10"/>
        <end position="182"/>
    </location>
</feature>
<dbReference type="EMBL" id="PVWK01000008">
    <property type="protein sequence ID" value="PSB35602.1"/>
    <property type="molecule type" value="Genomic_DNA"/>
</dbReference>
<accession>A0A2T1ES73</accession>
<gene>
    <name evidence="2" type="ORF">C7B82_00900</name>
</gene>
<keyword evidence="3" id="KW-1185">Reference proteome</keyword>
<reference evidence="3" key="1">
    <citation type="submission" date="2018-02" db="EMBL/GenBank/DDBJ databases">
        <authorList>
            <person name="Moore K."/>
            <person name="Momper L."/>
        </authorList>
    </citation>
    <scope>NUCLEOTIDE SEQUENCE [LARGE SCALE GENOMIC DNA]</scope>
    <source>
        <strain evidence="3">ULC18</strain>
    </source>
</reference>
<dbReference type="Gene3D" id="3.90.1570.10">
    <property type="entry name" value="tt1808, chain A"/>
    <property type="match status" value="1"/>
</dbReference>
<dbReference type="PANTHER" id="PTHR34107">
    <property type="entry name" value="SLL0198 PROTEIN-RELATED"/>
    <property type="match status" value="1"/>
</dbReference>
<evidence type="ECO:0000313" key="3">
    <source>
        <dbReference type="Proteomes" id="UP000239576"/>
    </source>
</evidence>
<reference evidence="2 3" key="2">
    <citation type="submission" date="2018-03" db="EMBL/GenBank/DDBJ databases">
        <title>The ancient ancestry and fast evolution of plastids.</title>
        <authorList>
            <person name="Moore K.R."/>
            <person name="Magnabosco C."/>
            <person name="Momper L."/>
            <person name="Gold D.A."/>
            <person name="Bosak T."/>
            <person name="Fournier G.P."/>
        </authorList>
    </citation>
    <scope>NUCLEOTIDE SEQUENCE [LARGE SCALE GENOMIC DNA]</scope>
    <source>
        <strain evidence="2 3">ULC18</strain>
    </source>
</reference>
<proteinExistence type="predicted"/>
<dbReference type="OrthoDB" id="428427at2"/>
<dbReference type="InterPro" id="IPR011335">
    <property type="entry name" value="Restrct_endonuc-II-like"/>
</dbReference>
<sequence>MAIATKPMTFEDYLNYDDGTDTRYELDDGILIAMPPESDLNNQIASFLFATFLQLGIPYYHLRIGAQIAVGGKRATAREPDFMVLSEEAAIALDGAKQSLITHEMPPPLLVVEVVSPQQENRDYRYKRTEYAGRHIPEYWIVDPIAQKVTVLEWVDGLYEDRAYQVSEVVVSSAFSDLELTAEQILGAGR</sequence>
<name>A0A2T1ES73_9CYAN</name>
<dbReference type="Proteomes" id="UP000239576">
    <property type="component" value="Unassembled WGS sequence"/>
</dbReference>
<protein>
    <recommendedName>
        <fullName evidence="1">Putative restriction endonuclease domain-containing protein</fullName>
    </recommendedName>
</protein>
<comment type="caution">
    <text evidence="2">The sequence shown here is derived from an EMBL/GenBank/DDBJ whole genome shotgun (WGS) entry which is preliminary data.</text>
</comment>
<dbReference type="AlphaFoldDB" id="A0A2T1ES73"/>
<dbReference type="Pfam" id="PF05685">
    <property type="entry name" value="Uma2"/>
    <property type="match status" value="1"/>
</dbReference>
<dbReference type="InterPro" id="IPR008538">
    <property type="entry name" value="Uma2"/>
</dbReference>
<organism evidence="2 3">
    <name type="scientific">Stenomitos frigidus ULC18</name>
    <dbReference type="NCBI Taxonomy" id="2107698"/>
    <lineage>
        <taxon>Bacteria</taxon>
        <taxon>Bacillati</taxon>
        <taxon>Cyanobacteriota</taxon>
        <taxon>Cyanophyceae</taxon>
        <taxon>Leptolyngbyales</taxon>
        <taxon>Leptolyngbyaceae</taxon>
        <taxon>Stenomitos</taxon>
    </lineage>
</organism>
<evidence type="ECO:0000313" key="2">
    <source>
        <dbReference type="EMBL" id="PSB35602.1"/>
    </source>
</evidence>
<dbReference type="CDD" id="cd06260">
    <property type="entry name" value="DUF820-like"/>
    <property type="match status" value="1"/>
</dbReference>
<evidence type="ECO:0000259" key="1">
    <source>
        <dbReference type="Pfam" id="PF05685"/>
    </source>
</evidence>
<dbReference type="PANTHER" id="PTHR34107:SF2">
    <property type="entry name" value="SLL0888 PROTEIN"/>
    <property type="match status" value="1"/>
</dbReference>
<dbReference type="InterPro" id="IPR012296">
    <property type="entry name" value="Nuclease_put_TT1808"/>
</dbReference>